<keyword evidence="2" id="KW-1185">Reference proteome</keyword>
<proteinExistence type="predicted"/>
<gene>
    <name evidence="1" type="ORF">JTE90_028594</name>
</gene>
<organism evidence="1 2">
    <name type="scientific">Oedothorax gibbosus</name>
    <dbReference type="NCBI Taxonomy" id="931172"/>
    <lineage>
        <taxon>Eukaryota</taxon>
        <taxon>Metazoa</taxon>
        <taxon>Ecdysozoa</taxon>
        <taxon>Arthropoda</taxon>
        <taxon>Chelicerata</taxon>
        <taxon>Arachnida</taxon>
        <taxon>Araneae</taxon>
        <taxon>Araneomorphae</taxon>
        <taxon>Entelegynae</taxon>
        <taxon>Araneoidea</taxon>
        <taxon>Linyphiidae</taxon>
        <taxon>Erigoninae</taxon>
        <taxon>Oedothorax</taxon>
    </lineage>
</organism>
<dbReference type="AlphaFoldDB" id="A0AAV6TYQ5"/>
<comment type="caution">
    <text evidence="1">The sequence shown here is derived from an EMBL/GenBank/DDBJ whole genome shotgun (WGS) entry which is preliminary data.</text>
</comment>
<sequence length="132" mass="14347">MWLESNTSTSEKKISAFAELPQNETGTDLSPNNNDFGLVHKNSLTSMVQPLICSECGMKGLAVNITKEIEVVCKSCKQLGLNGATSPKVEPTKQFLVNKKIVDSLLSIGKGSSSIDTFCMKMGMNPIDRKTF</sequence>
<dbReference type="EMBL" id="JAFNEN010000862">
    <property type="protein sequence ID" value="KAG8176612.1"/>
    <property type="molecule type" value="Genomic_DNA"/>
</dbReference>
<dbReference type="Proteomes" id="UP000827092">
    <property type="component" value="Unassembled WGS sequence"/>
</dbReference>
<accession>A0AAV6TYQ5</accession>
<evidence type="ECO:0000313" key="1">
    <source>
        <dbReference type="EMBL" id="KAG8176612.1"/>
    </source>
</evidence>
<reference evidence="1 2" key="1">
    <citation type="journal article" date="2022" name="Nat. Ecol. Evol.">
        <title>A masculinizing supergene underlies an exaggerated male reproductive morph in a spider.</title>
        <authorList>
            <person name="Hendrickx F."/>
            <person name="De Corte Z."/>
            <person name="Sonet G."/>
            <person name="Van Belleghem S.M."/>
            <person name="Kostlbacher S."/>
            <person name="Vangestel C."/>
        </authorList>
    </citation>
    <scope>NUCLEOTIDE SEQUENCE [LARGE SCALE GENOMIC DNA]</scope>
    <source>
        <strain evidence="1">W744_W776</strain>
    </source>
</reference>
<evidence type="ECO:0000313" key="2">
    <source>
        <dbReference type="Proteomes" id="UP000827092"/>
    </source>
</evidence>
<protein>
    <submittedName>
        <fullName evidence="1">Uncharacterized protein</fullName>
    </submittedName>
</protein>
<name>A0AAV6TYQ5_9ARAC</name>